<dbReference type="PANTHER" id="PTHR30055:SF148">
    <property type="entry name" value="TETR-FAMILY TRANSCRIPTIONAL REGULATOR"/>
    <property type="match status" value="1"/>
</dbReference>
<keyword evidence="3" id="KW-0804">Transcription</keyword>
<evidence type="ECO:0000256" key="3">
    <source>
        <dbReference type="ARBA" id="ARBA00023163"/>
    </source>
</evidence>
<dbReference type="AlphaFoldDB" id="A0A1G8QJX2"/>
<dbReference type="GO" id="GO:0003700">
    <property type="term" value="F:DNA-binding transcription factor activity"/>
    <property type="evidence" value="ECO:0007669"/>
    <property type="project" value="TreeGrafter"/>
</dbReference>
<dbReference type="PANTHER" id="PTHR30055">
    <property type="entry name" value="HTH-TYPE TRANSCRIPTIONAL REGULATOR RUTR"/>
    <property type="match status" value="1"/>
</dbReference>
<keyword evidence="2 4" id="KW-0238">DNA-binding</keyword>
<dbReference type="InterPro" id="IPR050109">
    <property type="entry name" value="HTH-type_TetR-like_transc_reg"/>
</dbReference>
<dbReference type="Gene3D" id="1.10.357.10">
    <property type="entry name" value="Tetracycline Repressor, domain 2"/>
    <property type="match status" value="1"/>
</dbReference>
<evidence type="ECO:0000256" key="2">
    <source>
        <dbReference type="ARBA" id="ARBA00023125"/>
    </source>
</evidence>
<evidence type="ECO:0000313" key="7">
    <source>
        <dbReference type="Proteomes" id="UP000199682"/>
    </source>
</evidence>
<dbReference type="Pfam" id="PF16859">
    <property type="entry name" value="TetR_C_11"/>
    <property type="match status" value="1"/>
</dbReference>
<dbReference type="InterPro" id="IPR023772">
    <property type="entry name" value="DNA-bd_HTH_TetR-type_CS"/>
</dbReference>
<dbReference type="RefSeq" id="WP_176929408.1">
    <property type="nucleotide sequence ID" value="NZ_FNET01000001.1"/>
</dbReference>
<feature type="domain" description="HTH tetR-type" evidence="5">
    <location>
        <begin position="8"/>
        <end position="68"/>
    </location>
</feature>
<dbReference type="InterPro" id="IPR036271">
    <property type="entry name" value="Tet_transcr_reg_TetR-rel_C_sf"/>
</dbReference>
<reference evidence="7" key="1">
    <citation type="submission" date="2016-10" db="EMBL/GenBank/DDBJ databases">
        <authorList>
            <person name="Varghese N."/>
            <person name="Submissions S."/>
        </authorList>
    </citation>
    <scope>NUCLEOTIDE SEQUENCE [LARGE SCALE GENOMIC DNA]</scope>
    <source>
        <strain evidence="7">DSM 44796</strain>
    </source>
</reference>
<dbReference type="Gene3D" id="1.10.10.60">
    <property type="entry name" value="Homeodomain-like"/>
    <property type="match status" value="1"/>
</dbReference>
<gene>
    <name evidence="6" type="ORF">SAMN04488074_101374</name>
</gene>
<dbReference type="EMBL" id="FNET01000001">
    <property type="protein sequence ID" value="SDJ05042.1"/>
    <property type="molecule type" value="Genomic_DNA"/>
</dbReference>
<dbReference type="InterPro" id="IPR009057">
    <property type="entry name" value="Homeodomain-like_sf"/>
</dbReference>
<dbReference type="GO" id="GO:0000976">
    <property type="term" value="F:transcription cis-regulatory region binding"/>
    <property type="evidence" value="ECO:0007669"/>
    <property type="project" value="TreeGrafter"/>
</dbReference>
<dbReference type="PROSITE" id="PS01081">
    <property type="entry name" value="HTH_TETR_1"/>
    <property type="match status" value="1"/>
</dbReference>
<evidence type="ECO:0000256" key="4">
    <source>
        <dbReference type="PROSITE-ProRule" id="PRU00335"/>
    </source>
</evidence>
<dbReference type="InterPro" id="IPR011075">
    <property type="entry name" value="TetR_C"/>
</dbReference>
<keyword evidence="1" id="KW-0805">Transcription regulation</keyword>
<sequence>MAGRPRDPDLEQRLLATAWSLLTSNGYDALTLTQVAAQAGAHRTDVYRRWSSKVRLVADVLDAYLPPVPDPDTGTLHGDLRAFAQDLAGAWDEPWNDGLVGFLADLRGDAEAERTFRGLVVRRSQPLVDAIARAVRRGEIAEVPELPFVGNLLEGPLMHRRMFGGEPMTPEELDVVTWSVHRLLTGTSVKP</sequence>
<name>A0A1G8QJX2_9PSEU</name>
<evidence type="ECO:0000256" key="1">
    <source>
        <dbReference type="ARBA" id="ARBA00023015"/>
    </source>
</evidence>
<dbReference type="SUPFAM" id="SSF48498">
    <property type="entry name" value="Tetracyclin repressor-like, C-terminal domain"/>
    <property type="match status" value="1"/>
</dbReference>
<organism evidence="6 7">
    <name type="scientific">Lentzea albidocapillata subsp. violacea</name>
    <dbReference type="NCBI Taxonomy" id="128104"/>
    <lineage>
        <taxon>Bacteria</taxon>
        <taxon>Bacillati</taxon>
        <taxon>Actinomycetota</taxon>
        <taxon>Actinomycetes</taxon>
        <taxon>Pseudonocardiales</taxon>
        <taxon>Pseudonocardiaceae</taxon>
        <taxon>Lentzea</taxon>
    </lineage>
</organism>
<dbReference type="Proteomes" id="UP000199682">
    <property type="component" value="Unassembled WGS sequence"/>
</dbReference>
<dbReference type="InterPro" id="IPR001647">
    <property type="entry name" value="HTH_TetR"/>
</dbReference>
<dbReference type="SUPFAM" id="SSF46689">
    <property type="entry name" value="Homeodomain-like"/>
    <property type="match status" value="1"/>
</dbReference>
<dbReference type="Pfam" id="PF00440">
    <property type="entry name" value="TetR_N"/>
    <property type="match status" value="1"/>
</dbReference>
<feature type="DNA-binding region" description="H-T-H motif" evidence="4">
    <location>
        <begin position="31"/>
        <end position="50"/>
    </location>
</feature>
<protein>
    <submittedName>
        <fullName evidence="6">Transcriptional regulator, TetR family</fullName>
    </submittedName>
</protein>
<evidence type="ECO:0000313" key="6">
    <source>
        <dbReference type="EMBL" id="SDJ05042.1"/>
    </source>
</evidence>
<evidence type="ECO:0000259" key="5">
    <source>
        <dbReference type="PROSITE" id="PS50977"/>
    </source>
</evidence>
<proteinExistence type="predicted"/>
<accession>A0A1G8QJX2</accession>
<dbReference type="PROSITE" id="PS50977">
    <property type="entry name" value="HTH_TETR_2"/>
    <property type="match status" value="1"/>
</dbReference>